<evidence type="ECO:0000313" key="2">
    <source>
        <dbReference type="EMBL" id="SUY23040.1"/>
    </source>
</evidence>
<gene>
    <name evidence="2" type="ORF">NCTC13307_01517</name>
</gene>
<dbReference type="GO" id="GO:0008233">
    <property type="term" value="F:peptidase activity"/>
    <property type="evidence" value="ECO:0007669"/>
    <property type="project" value="UniProtKB-KW"/>
</dbReference>
<proteinExistence type="predicted"/>
<reference evidence="2" key="1">
    <citation type="submission" date="2018-06" db="EMBL/GenBank/DDBJ databases">
        <authorList>
            <consortium name="Pathogen Informatics"/>
            <person name="Doyle S."/>
        </authorList>
    </citation>
    <scope>NUCLEOTIDE SEQUENCE</scope>
    <source>
        <strain evidence="2">NCTC13307</strain>
    </source>
</reference>
<dbReference type="GO" id="GO:0006508">
    <property type="term" value="P:proteolysis"/>
    <property type="evidence" value="ECO:0007669"/>
    <property type="project" value="UniProtKB-KW"/>
</dbReference>
<keyword evidence="2" id="KW-0378">Hydrolase</keyword>
<name>A0A381I9N5_CLODI</name>
<evidence type="ECO:0000259" key="1">
    <source>
        <dbReference type="Pfam" id="PF16325"/>
    </source>
</evidence>
<dbReference type="EMBL" id="UFWD01000001">
    <property type="protein sequence ID" value="SUY23040.1"/>
    <property type="molecule type" value="Genomic_DNA"/>
</dbReference>
<feature type="domain" description="Peptidase family U32 C-terminal" evidence="1">
    <location>
        <begin position="1"/>
        <end position="57"/>
    </location>
</feature>
<protein>
    <submittedName>
        <fullName evidence="2">Protease</fullName>
    </submittedName>
</protein>
<dbReference type="InterPro" id="IPR032525">
    <property type="entry name" value="Peptidase_U32_C"/>
</dbReference>
<organism evidence="2">
    <name type="scientific">Clostridioides difficile</name>
    <name type="common">Peptoclostridium difficile</name>
    <dbReference type="NCBI Taxonomy" id="1496"/>
    <lineage>
        <taxon>Bacteria</taxon>
        <taxon>Bacillati</taxon>
        <taxon>Bacillota</taxon>
        <taxon>Clostridia</taxon>
        <taxon>Peptostreptococcales</taxon>
        <taxon>Peptostreptococcaceae</taxon>
        <taxon>Clostridioides</taxon>
    </lineage>
</organism>
<accession>A0A381I9N5</accession>
<sequence length="66" mass="7677">MCVGDEIEVMGPYKETMFTKIEEMYNEEGEAIESAPHPRQIVKLKLSVKVGKDYMLRKVIEEKVEE</sequence>
<dbReference type="AlphaFoldDB" id="A0A381I9N5"/>
<keyword evidence="2" id="KW-0645">Protease</keyword>
<dbReference type="Gene3D" id="2.40.30.10">
    <property type="entry name" value="Translation factors"/>
    <property type="match status" value="1"/>
</dbReference>
<dbReference type="Pfam" id="PF16325">
    <property type="entry name" value="Peptidase_U32_C"/>
    <property type="match status" value="1"/>
</dbReference>